<dbReference type="InterPro" id="IPR005804">
    <property type="entry name" value="FA_desaturase_dom"/>
</dbReference>
<gene>
    <name evidence="3" type="ORF">JF539_15550</name>
</gene>
<reference evidence="3" key="1">
    <citation type="submission" date="2020-12" db="EMBL/GenBank/DDBJ databases">
        <title>Oil enriched cultivation method for isolating marine PHA-producing bacteria.</title>
        <authorList>
            <person name="Zheng W."/>
            <person name="Yu S."/>
            <person name="Huang Y."/>
        </authorList>
    </citation>
    <scope>NUCLEOTIDE SEQUENCE</scope>
    <source>
        <strain evidence="3">SY-2-12</strain>
    </source>
</reference>
<sequence length="311" mass="35409">MPRAFLREWPTVALITVSAALWMLLIGFYQTLGGWIVCPLAAVLATLQSSLQHEVLHGHPTRNPSVNEALVYFPLAVFFPFRRVKTLHLRHHNNDRLTDPYDDPESFYLAWRDWTRLPAFLKVLLTLNNTLAGRLLIGPALSIVGFYGSEIRLLRKGAKGVRGAWLHHLAGLVPVLAYAWLVGGMPLWLYVSCVAYPATSLLMVRTFAEHRAHENAEARSIIVEYCPVFSLLFLNNNLHVVHHAHPRTPWYELPALYRSAKEDWQRRNDGYVFANYLELAKSFLFKPKEPVPHPLMRCEDDVQGKAAEAVS</sequence>
<feature type="domain" description="Fatty acid desaturase" evidence="2">
    <location>
        <begin position="35"/>
        <end position="272"/>
    </location>
</feature>
<keyword evidence="1" id="KW-0472">Membrane</keyword>
<comment type="caution">
    <text evidence="3">The sequence shown here is derived from an EMBL/GenBank/DDBJ whole genome shotgun (WGS) entry which is preliminary data.</text>
</comment>
<dbReference type="CDD" id="cd03509">
    <property type="entry name" value="DesA_FADS-like"/>
    <property type="match status" value="1"/>
</dbReference>
<evidence type="ECO:0000313" key="4">
    <source>
        <dbReference type="Proteomes" id="UP000664096"/>
    </source>
</evidence>
<evidence type="ECO:0000256" key="1">
    <source>
        <dbReference type="SAM" id="Phobius"/>
    </source>
</evidence>
<dbReference type="GO" id="GO:0006629">
    <property type="term" value="P:lipid metabolic process"/>
    <property type="evidence" value="ECO:0007669"/>
    <property type="project" value="InterPro"/>
</dbReference>
<feature type="transmembrane region" description="Helical" evidence="1">
    <location>
        <begin position="161"/>
        <end position="181"/>
    </location>
</feature>
<dbReference type="Proteomes" id="UP000664096">
    <property type="component" value="Unassembled WGS sequence"/>
</dbReference>
<proteinExistence type="predicted"/>
<protein>
    <submittedName>
        <fullName evidence="3">Fatty acid desaturase</fullName>
    </submittedName>
</protein>
<feature type="transmembrane region" description="Helical" evidence="1">
    <location>
        <begin position="131"/>
        <end position="149"/>
    </location>
</feature>
<evidence type="ECO:0000313" key="3">
    <source>
        <dbReference type="EMBL" id="MBN9671763.1"/>
    </source>
</evidence>
<keyword evidence="1" id="KW-1133">Transmembrane helix</keyword>
<dbReference type="AlphaFoldDB" id="A0A939EF04"/>
<dbReference type="EMBL" id="JAEKJZ010000003">
    <property type="protein sequence ID" value="MBN9671763.1"/>
    <property type="molecule type" value="Genomic_DNA"/>
</dbReference>
<evidence type="ECO:0000259" key="2">
    <source>
        <dbReference type="Pfam" id="PF00487"/>
    </source>
</evidence>
<name>A0A939EF04_9HYPH</name>
<organism evidence="3 4">
    <name type="scientific">Roseibium aggregatum</name>
    <dbReference type="NCBI Taxonomy" id="187304"/>
    <lineage>
        <taxon>Bacteria</taxon>
        <taxon>Pseudomonadati</taxon>
        <taxon>Pseudomonadota</taxon>
        <taxon>Alphaproteobacteria</taxon>
        <taxon>Hyphomicrobiales</taxon>
        <taxon>Stappiaceae</taxon>
        <taxon>Roseibium</taxon>
    </lineage>
</organism>
<feature type="transmembrane region" description="Helical" evidence="1">
    <location>
        <begin position="12"/>
        <end position="32"/>
    </location>
</feature>
<accession>A0A939EF04</accession>
<dbReference type="Pfam" id="PF00487">
    <property type="entry name" value="FA_desaturase"/>
    <property type="match status" value="1"/>
</dbReference>
<keyword evidence="1" id="KW-0812">Transmembrane</keyword>